<keyword evidence="2" id="KW-1185">Reference proteome</keyword>
<gene>
    <name evidence="1" type="ORF">BV25DRAFT_1893990</name>
</gene>
<accession>A0ACB8SJF4</accession>
<protein>
    <submittedName>
        <fullName evidence="1">Uncharacterized protein</fullName>
    </submittedName>
</protein>
<sequence>MHNQHRLGFDSSEVGQFSATREAENLDKYLADEQNHDPFTVEDGWHRASVKIRVPAEKHSYDTEYKAPTIEIPGLYHRRLIDIIKNVYQGDISKTFNMVPFEQLWHPDDDDPERIERIQSELYASNVMLEAHEAIQNLPRAAGDTMERLCIPLMHASDATHLASFGTASAWPIYTFFGSQSKYIRSKPTSNACHHLAYVPELSDDFQDQYTKIYGHAASDDMRTHCKRELMHAVWDLLLDEEFMKAYQDGIVLRCTDGILRRFYPRLFTYSADYPEKVLLCCIRNLGGNPCPRCFVRKEDIHLFGTPDDMARRKVVRTDDRDRQRRVRKARNFIYKKGHPIKSIDVERLLKDNSLVPTRCAFSKLSKLGLNFFKMFAVDLLHEYELGVGKSFFTHLIRLVYALGGDKIVELNRRFRAMPTFGRDTIRRFSKNASEMKQIAARDIVNLLLCAIPVFEGLFPEPHNTIVLDAIFVEINWYTNARLGMHTDSSLRDFDVVTTQHGQVLRRFANITCKAYITKELPKESAARGRRTAALALKKTAGTTGQQATDSVDPKRKKQRGGRAGGKQGSNPPAVRDMPKQKFFNLSTYKAHVLPDYPDFIREHGTSDNVNTQTSELQHKQVKRRFARTNKNDYIRQLTVQERRERYMIGLHDRLEATRPKSPPRPPMQRAPAAIPVNRKKPLRYARARRMHAYDPLPVTDPRLHYHIAASEKNHFDITSFLVDNQDDPATKDFYSRLKDHLLARLLNRAYDGDEHRFTDEERETVQIIGNKMYEHSVVRVNYTTYDVRRGQDTINPRTHPDVMVLSQEDLDDRDFHPYWYARIARIFHVNVRHVGPASVSEEPQRMDVLWVRWLGRDVSAPSGYAAMRLHRVGFLDVDTEPDAFGFLDPDKILRASHLMPAFHYGRTDEYMGPSITRREEEQDEDYTFFYVNMFVDRDMHMRYRGGGVGHKATRYCNAVLRRDEHMLFEDEGDVDLEHGDSVNEEEEVEEEVEDGEDKQEQKEDDDEEEEDVLPPRREGEGLQDHEILAMEGYLPL</sequence>
<name>A0ACB8SJF4_9AGAM</name>
<reference evidence="1" key="2">
    <citation type="journal article" date="2022" name="New Phytol.">
        <title>Evolutionary transition to the ectomycorrhizal habit in the genomes of a hyperdiverse lineage of mushroom-forming fungi.</title>
        <authorList>
            <person name="Looney B."/>
            <person name="Miyauchi S."/>
            <person name="Morin E."/>
            <person name="Drula E."/>
            <person name="Courty P.E."/>
            <person name="Kohler A."/>
            <person name="Kuo A."/>
            <person name="LaButti K."/>
            <person name="Pangilinan J."/>
            <person name="Lipzen A."/>
            <person name="Riley R."/>
            <person name="Andreopoulos W."/>
            <person name="He G."/>
            <person name="Johnson J."/>
            <person name="Nolan M."/>
            <person name="Tritt A."/>
            <person name="Barry K.W."/>
            <person name="Grigoriev I.V."/>
            <person name="Nagy L.G."/>
            <person name="Hibbett D."/>
            <person name="Henrissat B."/>
            <person name="Matheny P.B."/>
            <person name="Labbe J."/>
            <person name="Martin F.M."/>
        </authorList>
    </citation>
    <scope>NUCLEOTIDE SEQUENCE</scope>
    <source>
        <strain evidence="1">HHB10654</strain>
    </source>
</reference>
<evidence type="ECO:0000313" key="2">
    <source>
        <dbReference type="Proteomes" id="UP000814140"/>
    </source>
</evidence>
<proteinExistence type="predicted"/>
<dbReference type="EMBL" id="MU277263">
    <property type="protein sequence ID" value="KAI0056519.1"/>
    <property type="molecule type" value="Genomic_DNA"/>
</dbReference>
<comment type="caution">
    <text evidence="1">The sequence shown here is derived from an EMBL/GenBank/DDBJ whole genome shotgun (WGS) entry which is preliminary data.</text>
</comment>
<dbReference type="Proteomes" id="UP000814140">
    <property type="component" value="Unassembled WGS sequence"/>
</dbReference>
<reference evidence="1" key="1">
    <citation type="submission" date="2021-03" db="EMBL/GenBank/DDBJ databases">
        <authorList>
            <consortium name="DOE Joint Genome Institute"/>
            <person name="Ahrendt S."/>
            <person name="Looney B.P."/>
            <person name="Miyauchi S."/>
            <person name="Morin E."/>
            <person name="Drula E."/>
            <person name="Courty P.E."/>
            <person name="Chicoki N."/>
            <person name="Fauchery L."/>
            <person name="Kohler A."/>
            <person name="Kuo A."/>
            <person name="Labutti K."/>
            <person name="Pangilinan J."/>
            <person name="Lipzen A."/>
            <person name="Riley R."/>
            <person name="Andreopoulos W."/>
            <person name="He G."/>
            <person name="Johnson J."/>
            <person name="Barry K.W."/>
            <person name="Grigoriev I.V."/>
            <person name="Nagy L."/>
            <person name="Hibbett D."/>
            <person name="Henrissat B."/>
            <person name="Matheny P.B."/>
            <person name="Labbe J."/>
            <person name="Martin F."/>
        </authorList>
    </citation>
    <scope>NUCLEOTIDE SEQUENCE</scope>
    <source>
        <strain evidence="1">HHB10654</strain>
    </source>
</reference>
<organism evidence="1 2">
    <name type="scientific">Artomyces pyxidatus</name>
    <dbReference type="NCBI Taxonomy" id="48021"/>
    <lineage>
        <taxon>Eukaryota</taxon>
        <taxon>Fungi</taxon>
        <taxon>Dikarya</taxon>
        <taxon>Basidiomycota</taxon>
        <taxon>Agaricomycotina</taxon>
        <taxon>Agaricomycetes</taxon>
        <taxon>Russulales</taxon>
        <taxon>Auriscalpiaceae</taxon>
        <taxon>Artomyces</taxon>
    </lineage>
</organism>
<evidence type="ECO:0000313" key="1">
    <source>
        <dbReference type="EMBL" id="KAI0056519.1"/>
    </source>
</evidence>